<dbReference type="AlphaFoldDB" id="X1SMG1"/>
<feature type="domain" description="Aspartyl/Glutamyl-tRNA(Gln) amidotransferase subunit B/E catalytic" evidence="5">
    <location>
        <begin position="8"/>
        <end position="128"/>
    </location>
</feature>
<dbReference type="Pfam" id="PF02934">
    <property type="entry name" value="GatB_N"/>
    <property type="match status" value="1"/>
</dbReference>
<proteinExistence type="predicted"/>
<dbReference type="EMBL" id="BARW01006487">
    <property type="protein sequence ID" value="GAI76540.1"/>
    <property type="molecule type" value="Genomic_DNA"/>
</dbReference>
<keyword evidence="1" id="KW-0436">Ligase</keyword>
<keyword evidence="3" id="KW-0067">ATP-binding</keyword>
<organism evidence="6">
    <name type="scientific">marine sediment metagenome</name>
    <dbReference type="NCBI Taxonomy" id="412755"/>
    <lineage>
        <taxon>unclassified sequences</taxon>
        <taxon>metagenomes</taxon>
        <taxon>ecological metagenomes</taxon>
    </lineage>
</organism>
<dbReference type="InterPro" id="IPR014746">
    <property type="entry name" value="Gln_synth/guanido_kin_cat_dom"/>
</dbReference>
<sequence length="130" mass="14455">MKKFDSDVIIGLEVHVETNTNTKLFCGCATKGSEEPNTRVCEVCLGHPGSKPVLNKKALEFALKLCLALNCKISKELVFSRKSYFYPDMAKNYQITQYEIPLGNKGSLKLRSGKEIGITRVHMEEDPAAS</sequence>
<dbReference type="GO" id="GO:0016884">
    <property type="term" value="F:carbon-nitrogen ligase activity, with glutamine as amido-N-donor"/>
    <property type="evidence" value="ECO:0007669"/>
    <property type="project" value="InterPro"/>
</dbReference>
<dbReference type="InterPro" id="IPR006075">
    <property type="entry name" value="Asn/Gln-tRNA_Trfase_suB/E_cat"/>
</dbReference>
<gene>
    <name evidence="6" type="ORF">S12H4_13622</name>
</gene>
<evidence type="ECO:0000256" key="3">
    <source>
        <dbReference type="ARBA" id="ARBA00022840"/>
    </source>
</evidence>
<evidence type="ECO:0000256" key="1">
    <source>
        <dbReference type="ARBA" id="ARBA00022598"/>
    </source>
</evidence>
<keyword evidence="2" id="KW-0547">Nucleotide-binding</keyword>
<evidence type="ECO:0000256" key="2">
    <source>
        <dbReference type="ARBA" id="ARBA00022741"/>
    </source>
</evidence>
<dbReference type="GO" id="GO:0006412">
    <property type="term" value="P:translation"/>
    <property type="evidence" value="ECO:0007669"/>
    <property type="project" value="UniProtKB-KW"/>
</dbReference>
<evidence type="ECO:0000256" key="4">
    <source>
        <dbReference type="ARBA" id="ARBA00022917"/>
    </source>
</evidence>
<accession>X1SMG1</accession>
<dbReference type="GO" id="GO:0005524">
    <property type="term" value="F:ATP binding"/>
    <property type="evidence" value="ECO:0007669"/>
    <property type="project" value="UniProtKB-KW"/>
</dbReference>
<reference evidence="6" key="1">
    <citation type="journal article" date="2014" name="Front. Microbiol.">
        <title>High frequency of phylogenetically diverse reductive dehalogenase-homologous genes in deep subseafloor sedimentary metagenomes.</title>
        <authorList>
            <person name="Kawai M."/>
            <person name="Futagami T."/>
            <person name="Toyoda A."/>
            <person name="Takaki Y."/>
            <person name="Nishi S."/>
            <person name="Hori S."/>
            <person name="Arai W."/>
            <person name="Tsubouchi T."/>
            <person name="Morono Y."/>
            <person name="Uchiyama I."/>
            <person name="Ito T."/>
            <person name="Fujiyama A."/>
            <person name="Inagaki F."/>
            <person name="Takami H."/>
        </authorList>
    </citation>
    <scope>NUCLEOTIDE SEQUENCE</scope>
    <source>
        <strain evidence="6">Expedition CK06-06</strain>
    </source>
</reference>
<dbReference type="SUPFAM" id="SSF55931">
    <property type="entry name" value="Glutamine synthetase/guanido kinase"/>
    <property type="match status" value="1"/>
</dbReference>
<comment type="caution">
    <text evidence="6">The sequence shown here is derived from an EMBL/GenBank/DDBJ whole genome shotgun (WGS) entry which is preliminary data.</text>
</comment>
<evidence type="ECO:0000313" key="6">
    <source>
        <dbReference type="EMBL" id="GAI76540.1"/>
    </source>
</evidence>
<name>X1SMG1_9ZZZZ</name>
<dbReference type="InterPro" id="IPR017959">
    <property type="entry name" value="Asn/Gln-tRNA_amidoTrfase_suB/E"/>
</dbReference>
<keyword evidence="4" id="KW-0648">Protein biosynthesis</keyword>
<protein>
    <recommendedName>
        <fullName evidence="5">Aspartyl/Glutamyl-tRNA(Gln) amidotransferase subunit B/E catalytic domain-containing protein</fullName>
    </recommendedName>
</protein>
<dbReference type="PANTHER" id="PTHR11659">
    <property type="entry name" value="GLUTAMYL-TRNA GLN AMIDOTRANSFERASE SUBUNIT B MITOCHONDRIAL AND PROKARYOTIC PET112-RELATED"/>
    <property type="match status" value="1"/>
</dbReference>
<evidence type="ECO:0000259" key="5">
    <source>
        <dbReference type="Pfam" id="PF02934"/>
    </source>
</evidence>